<dbReference type="InterPro" id="IPR013078">
    <property type="entry name" value="His_Pase_superF_clade-1"/>
</dbReference>
<dbReference type="InterPro" id="IPR029033">
    <property type="entry name" value="His_PPase_superfam"/>
</dbReference>
<dbReference type="AlphaFoldDB" id="A0AAJ0FFG0"/>
<gene>
    <name evidence="2" type="ORF">QBC47DRAFT_338292</name>
</gene>
<name>A0AAJ0FFG0_9PEZI</name>
<evidence type="ECO:0000313" key="2">
    <source>
        <dbReference type="EMBL" id="KAK1759839.1"/>
    </source>
</evidence>
<dbReference type="GO" id="GO:0016791">
    <property type="term" value="F:phosphatase activity"/>
    <property type="evidence" value="ECO:0007669"/>
    <property type="project" value="TreeGrafter"/>
</dbReference>
<dbReference type="SMART" id="SM00855">
    <property type="entry name" value="PGAM"/>
    <property type="match status" value="1"/>
</dbReference>
<organism evidence="2 3">
    <name type="scientific">Echria macrotheca</name>
    <dbReference type="NCBI Taxonomy" id="438768"/>
    <lineage>
        <taxon>Eukaryota</taxon>
        <taxon>Fungi</taxon>
        <taxon>Dikarya</taxon>
        <taxon>Ascomycota</taxon>
        <taxon>Pezizomycotina</taxon>
        <taxon>Sordariomycetes</taxon>
        <taxon>Sordariomycetidae</taxon>
        <taxon>Sordariales</taxon>
        <taxon>Schizotheciaceae</taxon>
        <taxon>Echria</taxon>
    </lineage>
</organism>
<dbReference type="Pfam" id="PF00300">
    <property type="entry name" value="His_Phos_1"/>
    <property type="match status" value="1"/>
</dbReference>
<dbReference type="GO" id="GO:0005737">
    <property type="term" value="C:cytoplasm"/>
    <property type="evidence" value="ECO:0007669"/>
    <property type="project" value="TreeGrafter"/>
</dbReference>
<keyword evidence="3" id="KW-1185">Reference proteome</keyword>
<dbReference type="PANTHER" id="PTHR48100:SF1">
    <property type="entry name" value="HISTIDINE PHOSPHATASE FAMILY PROTEIN-RELATED"/>
    <property type="match status" value="1"/>
</dbReference>
<evidence type="ECO:0000256" key="1">
    <source>
        <dbReference type="SAM" id="SignalP"/>
    </source>
</evidence>
<dbReference type="CDD" id="cd07067">
    <property type="entry name" value="HP_PGM_like"/>
    <property type="match status" value="1"/>
</dbReference>
<comment type="caution">
    <text evidence="2">The sequence shown here is derived from an EMBL/GenBank/DDBJ whole genome shotgun (WGS) entry which is preliminary data.</text>
</comment>
<sequence>MRVLPLVLTAPLLAFQGCVAASFRYSVDKTGLFLQEDPKINPNPPSYADTNFGLLNRTYETDASFDPSGQKTQWERFANYVAGLNKDAAPGVSYKVLYMARHGEGYHNVAQTFYGADCWECYWSQQTGNGTTTWQDAELTPKGYAQVRAANAFWRDTALTSKIPFPQSFYVSPMARCLATANETFATLGVWDGSRGFAPVVKELLRETLNACTCSWRHPKSWIHARFPTYRFEPDFSEDDVLFRPGIVTEYANSTAQRVRVRRLLDDVFTGDNSTYISFSTHGVVISPILEVIGYPNAGFSLGTGQVIPVLVRAEKVSDGPGGEAVVGGPVAAKACGVCGPAGGK</sequence>
<dbReference type="EMBL" id="MU839828">
    <property type="protein sequence ID" value="KAK1759839.1"/>
    <property type="molecule type" value="Genomic_DNA"/>
</dbReference>
<proteinExistence type="predicted"/>
<reference evidence="2" key="1">
    <citation type="submission" date="2023-06" db="EMBL/GenBank/DDBJ databases">
        <title>Genome-scale phylogeny and comparative genomics of the fungal order Sordariales.</title>
        <authorList>
            <consortium name="Lawrence Berkeley National Laboratory"/>
            <person name="Hensen N."/>
            <person name="Bonometti L."/>
            <person name="Westerberg I."/>
            <person name="Brannstrom I.O."/>
            <person name="Guillou S."/>
            <person name="Cros-Aarteil S."/>
            <person name="Calhoun S."/>
            <person name="Haridas S."/>
            <person name="Kuo A."/>
            <person name="Mondo S."/>
            <person name="Pangilinan J."/>
            <person name="Riley R."/>
            <person name="Labutti K."/>
            <person name="Andreopoulos B."/>
            <person name="Lipzen A."/>
            <person name="Chen C."/>
            <person name="Yanf M."/>
            <person name="Daum C."/>
            <person name="Ng V."/>
            <person name="Clum A."/>
            <person name="Steindorff A."/>
            <person name="Ohm R."/>
            <person name="Martin F."/>
            <person name="Silar P."/>
            <person name="Natvig D."/>
            <person name="Lalanne C."/>
            <person name="Gautier V."/>
            <person name="Ament-Velasquez S.L."/>
            <person name="Kruys A."/>
            <person name="Hutchinson M.I."/>
            <person name="Powell A.J."/>
            <person name="Barry K."/>
            <person name="Miller A.N."/>
            <person name="Grigoriev I.V."/>
            <person name="Debuchy R."/>
            <person name="Gladieux P."/>
            <person name="Thoren M.H."/>
            <person name="Johannesson H."/>
        </authorList>
    </citation>
    <scope>NUCLEOTIDE SEQUENCE</scope>
    <source>
        <strain evidence="2">PSN4</strain>
    </source>
</reference>
<accession>A0AAJ0FFG0</accession>
<protein>
    <submittedName>
        <fullName evidence="2">Phosphomutase-like protein 3</fullName>
    </submittedName>
</protein>
<dbReference type="PROSITE" id="PS51257">
    <property type="entry name" value="PROKAR_LIPOPROTEIN"/>
    <property type="match status" value="1"/>
</dbReference>
<dbReference type="InterPro" id="IPR050275">
    <property type="entry name" value="PGM_Phosphatase"/>
</dbReference>
<evidence type="ECO:0000313" key="3">
    <source>
        <dbReference type="Proteomes" id="UP001239445"/>
    </source>
</evidence>
<dbReference type="SUPFAM" id="SSF53254">
    <property type="entry name" value="Phosphoglycerate mutase-like"/>
    <property type="match status" value="1"/>
</dbReference>
<dbReference type="PANTHER" id="PTHR48100">
    <property type="entry name" value="BROAD-SPECIFICITY PHOSPHATASE YOR283W-RELATED"/>
    <property type="match status" value="1"/>
</dbReference>
<feature type="chain" id="PRO_5042478834" evidence="1">
    <location>
        <begin position="21"/>
        <end position="345"/>
    </location>
</feature>
<dbReference type="Proteomes" id="UP001239445">
    <property type="component" value="Unassembled WGS sequence"/>
</dbReference>
<keyword evidence="1" id="KW-0732">Signal</keyword>
<feature type="signal peptide" evidence="1">
    <location>
        <begin position="1"/>
        <end position="20"/>
    </location>
</feature>
<dbReference type="Gene3D" id="3.40.50.1240">
    <property type="entry name" value="Phosphoglycerate mutase-like"/>
    <property type="match status" value="1"/>
</dbReference>